<evidence type="ECO:0000313" key="2">
    <source>
        <dbReference type="EMBL" id="ABU69676.1"/>
    </source>
</evidence>
<dbReference type="PATRIC" id="fig|338187.25.peg.1940"/>
<evidence type="ECO:0000259" key="1">
    <source>
        <dbReference type="PROSITE" id="PS50075"/>
    </source>
</evidence>
<dbReference type="InterPro" id="IPR009081">
    <property type="entry name" value="PP-bd_ACP"/>
</dbReference>
<dbReference type="EMBL" id="CP000789">
    <property type="protein sequence ID" value="ABU69676.1"/>
    <property type="molecule type" value="Genomic_DNA"/>
</dbReference>
<reference evidence="2 3" key="1">
    <citation type="submission" date="2007-08" db="EMBL/GenBank/DDBJ databases">
        <authorList>
            <consortium name="The Vibrio harveyi Genome Sequencing Project"/>
            <person name="Bassler B."/>
            <person name="Clifton S.W."/>
            <person name="Fulton L."/>
            <person name="Delehaunty K."/>
            <person name="Fronick C."/>
            <person name="Harrison M."/>
            <person name="Markivic C."/>
            <person name="Fulton R."/>
            <person name="Tin-Wollam A.-M."/>
            <person name="Shah N."/>
            <person name="Pepin K."/>
            <person name="Nash W."/>
            <person name="Thiruvilangam P."/>
            <person name="Bhonagiri V."/>
            <person name="Waters C."/>
            <person name="Tu K.C."/>
            <person name="Irgon J."/>
            <person name="Wilson R.K."/>
        </authorList>
    </citation>
    <scope>NUCLEOTIDE SEQUENCE [LARGE SCALE GENOMIC DNA]</scope>
    <source>
        <strain evidence="3">ATCC BAA-1116 / BB120</strain>
    </source>
</reference>
<proteinExistence type="predicted"/>
<dbReference type="RefSeq" id="WP_012126831.1">
    <property type="nucleotide sequence ID" value="NC_009783.1"/>
</dbReference>
<organism evidence="2 3">
    <name type="scientific">Vibrio campbellii (strain ATCC BAA-1116)</name>
    <dbReference type="NCBI Taxonomy" id="2902295"/>
    <lineage>
        <taxon>Bacteria</taxon>
        <taxon>Pseudomonadati</taxon>
        <taxon>Pseudomonadota</taxon>
        <taxon>Gammaproteobacteria</taxon>
        <taxon>Vibrionales</taxon>
        <taxon>Vibrionaceae</taxon>
        <taxon>Vibrio</taxon>
    </lineage>
</organism>
<dbReference type="Pfam" id="PF00550">
    <property type="entry name" value="PP-binding"/>
    <property type="match status" value="1"/>
</dbReference>
<dbReference type="PROSITE" id="PS50075">
    <property type="entry name" value="CARRIER"/>
    <property type="match status" value="1"/>
</dbReference>
<dbReference type="Gene3D" id="1.10.1200.10">
    <property type="entry name" value="ACP-like"/>
    <property type="match status" value="1"/>
</dbReference>
<protein>
    <recommendedName>
        <fullName evidence="1">Carrier domain-containing protein</fullName>
    </recommendedName>
</protein>
<dbReference type="AlphaFoldDB" id="A7MSN2"/>
<dbReference type="SUPFAM" id="SSF47336">
    <property type="entry name" value="ACP-like"/>
    <property type="match status" value="1"/>
</dbReference>
<feature type="domain" description="Carrier" evidence="1">
    <location>
        <begin position="1"/>
        <end position="68"/>
    </location>
</feature>
<dbReference type="KEGG" id="vha:VIBHAR_00674"/>
<dbReference type="InterPro" id="IPR036736">
    <property type="entry name" value="ACP-like_sf"/>
</dbReference>
<dbReference type="Proteomes" id="UP000008152">
    <property type="component" value="Chromosome I"/>
</dbReference>
<evidence type="ECO:0000313" key="3">
    <source>
        <dbReference type="Proteomes" id="UP000008152"/>
    </source>
</evidence>
<sequence>MNEGQVIELVKEVLVSDLDEITLETELNEDNWDSLAVVTFIALVNEKYDVVFPADKAIMAETVKDLLI</sequence>
<gene>
    <name evidence="2" type="ordered locus">VIBHAR_00674</name>
</gene>
<accession>A7MSN2</accession>
<name>A7MSN2_VIBC1</name>